<dbReference type="Proteomes" id="UP001189429">
    <property type="component" value="Unassembled WGS sequence"/>
</dbReference>
<evidence type="ECO:0000256" key="1">
    <source>
        <dbReference type="SAM" id="MobiDB-lite"/>
    </source>
</evidence>
<feature type="compositionally biased region" description="Low complexity" evidence="1">
    <location>
        <begin position="107"/>
        <end position="117"/>
    </location>
</feature>
<gene>
    <name evidence="2" type="ORF">PCOR1329_LOCUS27895</name>
</gene>
<feature type="region of interest" description="Disordered" evidence="1">
    <location>
        <begin position="1032"/>
        <end position="1054"/>
    </location>
</feature>
<sequence length="1054" mass="115159">MLLPLCSHVVFAQLPRICRAQRSARRGRSGSQPRPQPRDDRRGDSCPPMAKRGGTPGRSSLGAAPPAKVAKAAAPAGASTPSPKGGRPEKPPAPAAQIPRKVPPGAPAGVEAPPLPELPVGAEAANYSEEKTETLMRAVVAYNRYHVRRVMREDSRWFKGWLDRPVHEHQPLTIRRPDSEDDLLTYVSPWKRAEALVSFNGTGTYKGGGNVFWLDPFVGSSGKMRSIAGDPPLYQACLDAAEQYALGKIHQEGVARGTVSAAHEARIKFPHVFTAFGWNLGGFDADHFDSSLPLVCGHVALWGFHLALTKALVAGNMASVAVLVQAALCAPIEGVLVESEEKLSVLSMMTSDAARRQYDYLKNSFPAFARKLMVALDGATTKGAAARLAFCTDNSIRFNGTVVYRSMLCAAQNCHDRLDDRAIRTLRYIESKSGASKCDLTSNFTTLNRILQVCTKEVEKGNAAMWGAVTATDLVNHVLDYIAWALDHDLVAGGGVTTSWLEKKKKDSDEAGAMRMTLAKIYVRVFVHSLVDDLPDSSSAKQEFLRVLPHFSSYAVFGRTFGAAAKGASPPAGGEGEEEADTAGQCGVLVDDPFGKMKAQTSGAAVKLLEFFFDLFSQSFDDSLREFLTADANVNQAVCQVKWEEWSQANLVDIRRTLGLHRMTVPAGEGSDMPAASTRGLKRSLSAAGDDGPDDEDADDREKEICKERAEAWSQAQALRRKWLTPTFIKTDRLSKEHLDKWWEKQSAAQQFEGNPGKSHRVFVLSGERWAHETGETPWADEPSSPASLDVALDWLLERQGPCDTLLVFDGRSSSIRATMEKKMKNARHVSDIWVIYQPKKEKGGQKAVFGSRNREVGWVSFPVSKAHVPTQERKAARSGGNDWESTTYSSTFSSMVPLAWGQLPSIALADKAKIIGAAAPVPPRATFDADLGCPLCWQEVKSKDLWSAVLEAANADFVVDLGVGGGIAARSCLSLGIPWVGLCWNQVHAQWLNNVVDRWTLEEIAKKGSPLHEEDLAKLVREHFSDVLQQIKDRDEMTQEDSEDEEAEEEGQA</sequence>
<keyword evidence="3" id="KW-1185">Reference proteome</keyword>
<evidence type="ECO:0000313" key="3">
    <source>
        <dbReference type="Proteomes" id="UP001189429"/>
    </source>
</evidence>
<feature type="region of interest" description="Disordered" evidence="1">
    <location>
        <begin position="665"/>
        <end position="702"/>
    </location>
</feature>
<reference evidence="2" key="1">
    <citation type="submission" date="2023-10" db="EMBL/GenBank/DDBJ databases">
        <authorList>
            <person name="Chen Y."/>
            <person name="Shah S."/>
            <person name="Dougan E. K."/>
            <person name="Thang M."/>
            <person name="Chan C."/>
        </authorList>
    </citation>
    <scope>NUCLEOTIDE SEQUENCE [LARGE SCALE GENOMIC DNA]</scope>
</reference>
<name>A0ABN9SA15_9DINO</name>
<evidence type="ECO:0000313" key="2">
    <source>
        <dbReference type="EMBL" id="CAK0828748.1"/>
    </source>
</evidence>
<protein>
    <submittedName>
        <fullName evidence="2">Uncharacterized protein</fullName>
    </submittedName>
</protein>
<accession>A0ABN9SA15</accession>
<feature type="compositionally biased region" description="Low complexity" evidence="1">
    <location>
        <begin position="62"/>
        <end position="85"/>
    </location>
</feature>
<feature type="region of interest" description="Disordered" evidence="1">
    <location>
        <begin position="21"/>
        <end position="117"/>
    </location>
</feature>
<dbReference type="EMBL" id="CAUYUJ010010191">
    <property type="protein sequence ID" value="CAK0828748.1"/>
    <property type="molecule type" value="Genomic_DNA"/>
</dbReference>
<proteinExistence type="predicted"/>
<feature type="compositionally biased region" description="Acidic residues" evidence="1">
    <location>
        <begin position="1039"/>
        <end position="1054"/>
    </location>
</feature>
<comment type="caution">
    <text evidence="2">The sequence shown here is derived from an EMBL/GenBank/DDBJ whole genome shotgun (WGS) entry which is preliminary data.</text>
</comment>
<organism evidence="2 3">
    <name type="scientific">Prorocentrum cordatum</name>
    <dbReference type="NCBI Taxonomy" id="2364126"/>
    <lineage>
        <taxon>Eukaryota</taxon>
        <taxon>Sar</taxon>
        <taxon>Alveolata</taxon>
        <taxon>Dinophyceae</taxon>
        <taxon>Prorocentrales</taxon>
        <taxon>Prorocentraceae</taxon>
        <taxon>Prorocentrum</taxon>
    </lineage>
</organism>